<dbReference type="PANTHER" id="PTHR30348">
    <property type="entry name" value="UNCHARACTERIZED PROTEIN YECE"/>
    <property type="match status" value="1"/>
</dbReference>
<evidence type="ECO:0000313" key="2">
    <source>
        <dbReference type="Proteomes" id="UP000199214"/>
    </source>
</evidence>
<dbReference type="InterPro" id="IPR036520">
    <property type="entry name" value="UPF0759_sf"/>
</dbReference>
<evidence type="ECO:0000313" key="1">
    <source>
        <dbReference type="EMBL" id="SEL62855.1"/>
    </source>
</evidence>
<accession>A0A1H7RRQ1</accession>
<dbReference type="STRING" id="1855283.SAMN05216382_2333"/>
<dbReference type="Pfam" id="PF01904">
    <property type="entry name" value="DUF72"/>
    <property type="match status" value="1"/>
</dbReference>
<proteinExistence type="predicted"/>
<dbReference type="SUPFAM" id="SSF117396">
    <property type="entry name" value="TM1631-like"/>
    <property type="match status" value="1"/>
</dbReference>
<dbReference type="PANTHER" id="PTHR30348:SF4">
    <property type="entry name" value="DUF72 DOMAIN-CONTAINING PROTEIN"/>
    <property type="match status" value="1"/>
</dbReference>
<dbReference type="Gene3D" id="3.20.20.410">
    <property type="entry name" value="Protein of unknown function UPF0759"/>
    <property type="match status" value="1"/>
</dbReference>
<gene>
    <name evidence="1" type="ORF">SAMN05216382_2333</name>
</gene>
<dbReference type="EMBL" id="FNZZ01000004">
    <property type="protein sequence ID" value="SEL62855.1"/>
    <property type="molecule type" value="Genomic_DNA"/>
</dbReference>
<protein>
    <submittedName>
        <fullName evidence="1">Uncharacterized conserved protein YecE, DUF72 family</fullName>
    </submittedName>
</protein>
<organism evidence="1 2">
    <name type="scientific">Sphingomonas palmae</name>
    <dbReference type="NCBI Taxonomy" id="1855283"/>
    <lineage>
        <taxon>Bacteria</taxon>
        <taxon>Pseudomonadati</taxon>
        <taxon>Pseudomonadota</taxon>
        <taxon>Alphaproteobacteria</taxon>
        <taxon>Sphingomonadales</taxon>
        <taxon>Sphingomonadaceae</taxon>
        <taxon>Sphingomonas</taxon>
    </lineage>
</organism>
<dbReference type="OrthoDB" id="9780310at2"/>
<keyword evidence="2" id="KW-1185">Reference proteome</keyword>
<reference evidence="2" key="1">
    <citation type="submission" date="2016-10" db="EMBL/GenBank/DDBJ databases">
        <authorList>
            <person name="Varghese N."/>
            <person name="Submissions S."/>
        </authorList>
    </citation>
    <scope>NUCLEOTIDE SEQUENCE [LARGE SCALE GENOMIC DNA]</scope>
    <source>
        <strain evidence="2">JS21-1</strain>
    </source>
</reference>
<dbReference type="AlphaFoldDB" id="A0A1H7RRQ1"/>
<name>A0A1H7RRQ1_9SPHN</name>
<dbReference type="InterPro" id="IPR002763">
    <property type="entry name" value="DUF72"/>
</dbReference>
<dbReference type="Proteomes" id="UP000199214">
    <property type="component" value="Unassembled WGS sequence"/>
</dbReference>
<dbReference type="RefSeq" id="WP_093006450.1">
    <property type="nucleotide sequence ID" value="NZ_FNZZ01000004.1"/>
</dbReference>
<sequence>MTNPIRVGIGGWTYEPWRGSFYPPKWPIKRELEYASRHVSAIEVNGTFYSSFKPATFANWRDTAPDGFVFALKASRYCVTRKVLAEADDSIARFIGQGIVELGDKLGPILWQFAATRRFAADDFAAFLALLPSAHEGLALRHAVHVRHDSFFTPDFVALCRAAGVAIVYADSADYPAIGDVSGDFAYLRLEDAREDKPTGYAPEALDRWAEAARLLASGTTPATLPCAADPAPVRPRDTFVFMINGAKVRAPHAAMALIERLT</sequence>